<dbReference type="RefSeq" id="WP_118981756.1">
    <property type="nucleotide sequence ID" value="NZ_QHCS01000002.1"/>
</dbReference>
<evidence type="ECO:0000313" key="2">
    <source>
        <dbReference type="Proteomes" id="UP000266669"/>
    </source>
</evidence>
<dbReference type="AlphaFoldDB" id="A0A8B6RYG3"/>
<dbReference type="EMBL" id="QHCS01000002">
    <property type="protein sequence ID" value="RHX86155.1"/>
    <property type="molecule type" value="Genomic_DNA"/>
</dbReference>
<accession>A0A8B6RYG3</accession>
<dbReference type="Gene3D" id="2.60.40.10">
    <property type="entry name" value="Immunoglobulins"/>
    <property type="match status" value="2"/>
</dbReference>
<protein>
    <submittedName>
        <fullName evidence="1">CARDB domain protein</fullName>
    </submittedName>
</protein>
<reference evidence="2" key="1">
    <citation type="submission" date="2018-05" db="EMBL/GenBank/DDBJ databases">
        <title>Leptospira yasudae sp. nov. and Leptospira stimsonii sp. nov., two pathogenic species of the genus Leptospira isolated from environmental sources.</title>
        <authorList>
            <person name="Casanovas-Massana A."/>
            <person name="Hamond C."/>
            <person name="Santos L.A."/>
            <person name="Hacker K.P."/>
            <person name="Balassiano I."/>
            <person name="Medeiros M.A."/>
            <person name="Reis M.G."/>
            <person name="Ko A.I."/>
            <person name="Wunder E.A."/>
        </authorList>
    </citation>
    <scope>NUCLEOTIDE SEQUENCE [LARGE SCALE GENOMIC DNA]</scope>
    <source>
        <strain evidence="2">AMB6-RJ</strain>
    </source>
</reference>
<organism evidence="1 2">
    <name type="scientific">Leptospira stimsonii</name>
    <dbReference type="NCBI Taxonomy" id="2202203"/>
    <lineage>
        <taxon>Bacteria</taxon>
        <taxon>Pseudomonadati</taxon>
        <taxon>Spirochaetota</taxon>
        <taxon>Spirochaetia</taxon>
        <taxon>Leptospirales</taxon>
        <taxon>Leptospiraceae</taxon>
        <taxon>Leptospira</taxon>
    </lineage>
</organism>
<gene>
    <name evidence="1" type="ORF">DLM78_09850</name>
</gene>
<evidence type="ECO:0000313" key="1">
    <source>
        <dbReference type="EMBL" id="RHX86155.1"/>
    </source>
</evidence>
<sequence length="480" mass="51688">MKIFQNKLGRGSVILTLIWFFFSCGNGKEDGDTSSLLLLLLKSGTHADGTVTSEFSGGPLSSESNSVSQNGSDLIIVNPFLTTYVDDTDKSKCEVYFAFKVKNIGNETLKLRPSHLIFANYTANLKQSQVGSFTLKNLAPGEIQDVAFLLNFPIHNIEDENKEFKIRGSLIVGGNELRTDNNFISLSTMDCAQEIKAGPADLLVSVSGVTNVLPGEDLSQNLSVKVVNIGNAVAKGSNPSQEGYMVDLILSKDTDVPEGYAPYSPVYKEDALLSGGRISNTPNLTPGAHAWVSEGSVWIPKDIPFGKYFLCARIDPGSKVQEAMKGNNTSCTQINVGSIDKADLIIPRASIYPSGMKCSAGKPILFVTAEVKNIGKVSSSEALHVGLLNALDTNGEVWGAGSGVWGNGIGLEAIQPEQTVTVTFPIYYLAKDPLYMEGAHSFDLRVNRGNWIQESDASNNGYKNLLKISIPEGYCKNHPG</sequence>
<dbReference type="InterPro" id="IPR013783">
    <property type="entry name" value="Ig-like_fold"/>
</dbReference>
<comment type="caution">
    <text evidence="1">The sequence shown here is derived from an EMBL/GenBank/DDBJ whole genome shotgun (WGS) entry which is preliminary data.</text>
</comment>
<proteinExistence type="predicted"/>
<name>A0A8B6RYG3_9LEPT</name>
<dbReference type="PROSITE" id="PS51257">
    <property type="entry name" value="PROKAR_LIPOPROTEIN"/>
    <property type="match status" value="1"/>
</dbReference>
<dbReference type="Proteomes" id="UP000266669">
    <property type="component" value="Unassembled WGS sequence"/>
</dbReference>